<protein>
    <submittedName>
        <fullName evidence="2">Uncharacterized conserved protein</fullName>
    </submittedName>
</protein>
<gene>
    <name evidence="2" type="ORF">SAMN05421761_105191</name>
</gene>
<dbReference type="Pfam" id="PF05618">
    <property type="entry name" value="Zn_protease"/>
    <property type="match status" value="1"/>
</dbReference>
<dbReference type="RefSeq" id="WP_076500322.1">
    <property type="nucleotide sequence ID" value="NZ_FTOP01000005.1"/>
</dbReference>
<dbReference type="SUPFAM" id="SSF50630">
    <property type="entry name" value="Acid proteases"/>
    <property type="match status" value="1"/>
</dbReference>
<dbReference type="InterPro" id="IPR021109">
    <property type="entry name" value="Peptidase_aspartic_dom_sf"/>
</dbReference>
<dbReference type="EMBL" id="FTOP01000005">
    <property type="protein sequence ID" value="SIS82356.1"/>
    <property type="molecule type" value="Genomic_DNA"/>
</dbReference>
<keyword evidence="3" id="KW-1185">Reference proteome</keyword>
<dbReference type="OrthoDB" id="9782977at2"/>
<dbReference type="STRING" id="529505.SAMN05421761_105191"/>
<evidence type="ECO:0000259" key="1">
    <source>
        <dbReference type="Pfam" id="PF05618"/>
    </source>
</evidence>
<dbReference type="PANTHER" id="PTHR38037">
    <property type="entry name" value="ZN_PROTEASE DOMAIN-CONTAINING PROTEIN"/>
    <property type="match status" value="1"/>
</dbReference>
<evidence type="ECO:0000313" key="3">
    <source>
        <dbReference type="Proteomes" id="UP000186026"/>
    </source>
</evidence>
<name>A0A1N7M8A9_9BACT</name>
<dbReference type="PANTHER" id="PTHR38037:SF2">
    <property type="entry name" value="ATP-DEPENDENT ZINC PROTEASE DOMAIN-CONTAINING PROTEIN-RELATED"/>
    <property type="match status" value="1"/>
</dbReference>
<evidence type="ECO:0000313" key="2">
    <source>
        <dbReference type="EMBL" id="SIS82356.1"/>
    </source>
</evidence>
<proteinExistence type="predicted"/>
<reference evidence="3" key="1">
    <citation type="submission" date="2017-01" db="EMBL/GenBank/DDBJ databases">
        <authorList>
            <person name="Varghese N."/>
            <person name="Submissions S."/>
        </authorList>
    </citation>
    <scope>NUCLEOTIDE SEQUENCE [LARGE SCALE GENOMIC DNA]</scope>
    <source>
        <strain evidence="3">DSM 46698</strain>
    </source>
</reference>
<feature type="domain" description="Retropepsin-like aspartic endopeptidase" evidence="1">
    <location>
        <begin position="5"/>
        <end position="135"/>
    </location>
</feature>
<dbReference type="AlphaFoldDB" id="A0A1N7M8A9"/>
<dbReference type="InterPro" id="IPR008503">
    <property type="entry name" value="Asp_endopeptidase"/>
</dbReference>
<accession>A0A1N7M8A9</accession>
<organism evidence="2 3">
    <name type="scientific">Belliella pelovolcani</name>
    <dbReference type="NCBI Taxonomy" id="529505"/>
    <lineage>
        <taxon>Bacteria</taxon>
        <taxon>Pseudomonadati</taxon>
        <taxon>Bacteroidota</taxon>
        <taxon>Cytophagia</taxon>
        <taxon>Cytophagales</taxon>
        <taxon>Cyclobacteriaceae</taxon>
        <taxon>Belliella</taxon>
    </lineage>
</organism>
<dbReference type="Proteomes" id="UP000186026">
    <property type="component" value="Unassembled WGS sequence"/>
</dbReference>
<dbReference type="Gene3D" id="2.40.70.10">
    <property type="entry name" value="Acid Proteases"/>
    <property type="match status" value="1"/>
</dbReference>
<sequence>MEKKVIGRRERITLPEWGLKMVTAKVDTGAYTSSIHCTYTEEREVDGVMTLFYRVLSPDNKKYKDKIIATSNYTQKKVKNSFGQAEVRYKVSTKVIMFEEEFDAEFTLTDRSKMRNAILIGRKMIQGKFLVDVAEVNLSLKSKK</sequence>